<feature type="transmembrane region" description="Helical" evidence="8">
    <location>
        <begin position="255"/>
        <end position="283"/>
    </location>
</feature>
<comment type="similarity">
    <text evidence="2 6">Belongs to the ABC-3 integral membrane protein family.</text>
</comment>
<evidence type="ECO:0000256" key="2">
    <source>
        <dbReference type="ARBA" id="ARBA00008034"/>
    </source>
</evidence>
<dbReference type="PANTHER" id="PTHR30477:SF21">
    <property type="entry name" value="ABC-3 PROTEIN"/>
    <property type="match status" value="1"/>
</dbReference>
<keyword evidence="4 8" id="KW-1133">Transmembrane helix</keyword>
<feature type="transmembrane region" description="Helical" evidence="8">
    <location>
        <begin position="322"/>
        <end position="342"/>
    </location>
</feature>
<feature type="transmembrane region" description="Helical" evidence="8">
    <location>
        <begin position="295"/>
        <end position="316"/>
    </location>
</feature>
<evidence type="ECO:0000256" key="3">
    <source>
        <dbReference type="ARBA" id="ARBA00022692"/>
    </source>
</evidence>
<dbReference type="InterPro" id="IPR037294">
    <property type="entry name" value="ABC_BtuC-like"/>
</dbReference>
<organism evidence="9 10">
    <name type="scientific">Pseudoclavibacter terrae</name>
    <dbReference type="NCBI Taxonomy" id="1530195"/>
    <lineage>
        <taxon>Bacteria</taxon>
        <taxon>Bacillati</taxon>
        <taxon>Actinomycetota</taxon>
        <taxon>Actinomycetes</taxon>
        <taxon>Micrococcales</taxon>
        <taxon>Microbacteriaceae</taxon>
        <taxon>Pseudoclavibacter</taxon>
    </lineage>
</organism>
<dbReference type="AlphaFoldDB" id="A0A7J5B1C3"/>
<dbReference type="Proteomes" id="UP000490386">
    <property type="component" value="Unassembled WGS sequence"/>
</dbReference>
<dbReference type="PANTHER" id="PTHR30477">
    <property type="entry name" value="ABC-TRANSPORTER METAL-BINDING PROTEIN"/>
    <property type="match status" value="1"/>
</dbReference>
<dbReference type="OrthoDB" id="3260923at2"/>
<dbReference type="InterPro" id="IPR001626">
    <property type="entry name" value="ABC_TroCD"/>
</dbReference>
<feature type="transmembrane region" description="Helical" evidence="8">
    <location>
        <begin position="89"/>
        <end position="113"/>
    </location>
</feature>
<keyword evidence="5 8" id="KW-0472">Membrane</keyword>
<dbReference type="PROSITE" id="PS51257">
    <property type="entry name" value="PROKAR_LIPOPROTEIN"/>
    <property type="match status" value="1"/>
</dbReference>
<feature type="transmembrane region" description="Helical" evidence="8">
    <location>
        <begin position="210"/>
        <end position="229"/>
    </location>
</feature>
<comment type="subcellular location">
    <subcellularLocation>
        <location evidence="6">Cell membrane</location>
        <topology evidence="6">Multi-pass membrane protein</topology>
    </subcellularLocation>
    <subcellularLocation>
        <location evidence="1">Membrane</location>
        <topology evidence="1">Multi-pass membrane protein</topology>
    </subcellularLocation>
</comment>
<sequence length="364" mass="37527">MGDRRSLAARLGRLRTRGSLGGALAVAGCGHPGLPERRARAGARRAVPRGRGRDEAGRARVVAPRSWARNGNPRRDASTRRGGLVAVDYFSLALLTGALVGLLSGLVGVLVLLRQRAFYTVALTHATFPGGVFAAVAGINIVVGASIFSLLLVALMAALSRVPRQGKQVAAGIVLSFGYALGMLFASLNRGQSVRVDSYLTGSILAMNPTNVWLLGGALVVVALVYALFGKELLFSSFDTRGFRAAGFREGTWDLVALALITLTVVVAMPAIGSILAIAMIAAPAAAARLLTKRIGWMLALACAFGVTAAVVGLQVSRSLSFAAGGSMALAAVAIFVVALCAKAITQRFAQGVSHRASAPGIVG</sequence>
<feature type="transmembrane region" description="Helical" evidence="8">
    <location>
        <begin position="169"/>
        <end position="189"/>
    </location>
</feature>
<gene>
    <name evidence="9" type="ORF">F8O03_10510</name>
</gene>
<dbReference type="Gene3D" id="1.10.3470.10">
    <property type="entry name" value="ABC transporter involved in vitamin B12 uptake, BtuC"/>
    <property type="match status" value="1"/>
</dbReference>
<evidence type="ECO:0000256" key="6">
    <source>
        <dbReference type="RuleBase" id="RU003943"/>
    </source>
</evidence>
<accession>A0A7J5B1C3</accession>
<evidence type="ECO:0000256" key="7">
    <source>
        <dbReference type="SAM" id="MobiDB-lite"/>
    </source>
</evidence>
<dbReference type="GO" id="GO:0043190">
    <property type="term" value="C:ATP-binding cassette (ABC) transporter complex"/>
    <property type="evidence" value="ECO:0007669"/>
    <property type="project" value="InterPro"/>
</dbReference>
<dbReference type="SUPFAM" id="SSF81345">
    <property type="entry name" value="ABC transporter involved in vitamin B12 uptake, BtuC"/>
    <property type="match status" value="1"/>
</dbReference>
<evidence type="ECO:0000256" key="1">
    <source>
        <dbReference type="ARBA" id="ARBA00004141"/>
    </source>
</evidence>
<evidence type="ECO:0000313" key="9">
    <source>
        <dbReference type="EMBL" id="KAB1637642.1"/>
    </source>
</evidence>
<dbReference type="EMBL" id="WBJX01000003">
    <property type="protein sequence ID" value="KAB1637642.1"/>
    <property type="molecule type" value="Genomic_DNA"/>
</dbReference>
<feature type="compositionally biased region" description="Basic residues" evidence="7">
    <location>
        <begin position="40"/>
        <end position="50"/>
    </location>
</feature>
<evidence type="ECO:0000256" key="4">
    <source>
        <dbReference type="ARBA" id="ARBA00022989"/>
    </source>
</evidence>
<comment type="caution">
    <text evidence="9">The sequence shown here is derived from an EMBL/GenBank/DDBJ whole genome shotgun (WGS) entry which is preliminary data.</text>
</comment>
<reference evidence="9 10" key="1">
    <citation type="submission" date="2019-09" db="EMBL/GenBank/DDBJ databases">
        <title>Phylogeny of genus Pseudoclavibacter and closely related genus.</title>
        <authorList>
            <person name="Li Y."/>
        </authorList>
    </citation>
    <scope>NUCLEOTIDE SEQUENCE [LARGE SCALE GENOMIC DNA]</scope>
    <source>
        <strain evidence="9 10">THG-MD12</strain>
    </source>
</reference>
<protein>
    <submittedName>
        <fullName evidence="9">Metal ABC transporter permease</fullName>
    </submittedName>
</protein>
<keyword evidence="10" id="KW-1185">Reference proteome</keyword>
<dbReference type="GO" id="GO:0055085">
    <property type="term" value="P:transmembrane transport"/>
    <property type="evidence" value="ECO:0007669"/>
    <property type="project" value="InterPro"/>
</dbReference>
<evidence type="ECO:0000256" key="8">
    <source>
        <dbReference type="SAM" id="Phobius"/>
    </source>
</evidence>
<keyword evidence="6" id="KW-0813">Transport</keyword>
<proteinExistence type="inferred from homology"/>
<dbReference type="Pfam" id="PF00950">
    <property type="entry name" value="ABC-3"/>
    <property type="match status" value="1"/>
</dbReference>
<name>A0A7J5B1C3_9MICO</name>
<evidence type="ECO:0000256" key="5">
    <source>
        <dbReference type="ARBA" id="ARBA00023136"/>
    </source>
</evidence>
<evidence type="ECO:0000313" key="10">
    <source>
        <dbReference type="Proteomes" id="UP000490386"/>
    </source>
</evidence>
<keyword evidence="3 6" id="KW-0812">Transmembrane</keyword>
<feature type="region of interest" description="Disordered" evidence="7">
    <location>
        <begin position="37"/>
        <end position="79"/>
    </location>
</feature>
<feature type="transmembrane region" description="Helical" evidence="8">
    <location>
        <begin position="133"/>
        <end position="157"/>
    </location>
</feature>